<name>A0ABN6RZ47_9BACT</name>
<dbReference type="EMBL" id="AP026708">
    <property type="protein sequence ID" value="BDQ35053.1"/>
    <property type="molecule type" value="Genomic_DNA"/>
</dbReference>
<keyword evidence="2" id="KW-1185">Reference proteome</keyword>
<evidence type="ECO:0000313" key="1">
    <source>
        <dbReference type="EMBL" id="BDQ35053.1"/>
    </source>
</evidence>
<dbReference type="Proteomes" id="UP001061361">
    <property type="component" value="Chromosome"/>
</dbReference>
<sequence length="122" mass="13893">MYSIDFQIENGVLRASVCGVIASGEEAAAKARDVIDTGLKVGVHRILLDEREVDISIDVHEIISIARELVGREIPLYGGRMACLYRPEKKDLYKTYETIYQNRSLSYRLFDDPGRAMAWLRK</sequence>
<proteinExistence type="predicted"/>
<evidence type="ECO:0000313" key="2">
    <source>
        <dbReference type="Proteomes" id="UP001061361"/>
    </source>
</evidence>
<evidence type="ECO:0008006" key="3">
    <source>
        <dbReference type="Google" id="ProtNLM"/>
    </source>
</evidence>
<gene>
    <name evidence="1" type="ORF">JCM14722_25950</name>
</gene>
<dbReference type="RefSeq" id="WP_264981945.1">
    <property type="nucleotide sequence ID" value="NZ_AP026708.1"/>
</dbReference>
<organism evidence="1 2">
    <name type="scientific">Pseudodesulfovibrio portus</name>
    <dbReference type="NCBI Taxonomy" id="231439"/>
    <lineage>
        <taxon>Bacteria</taxon>
        <taxon>Pseudomonadati</taxon>
        <taxon>Thermodesulfobacteriota</taxon>
        <taxon>Desulfovibrionia</taxon>
        <taxon>Desulfovibrionales</taxon>
        <taxon>Desulfovibrionaceae</taxon>
    </lineage>
</organism>
<accession>A0ABN6RZ47</accession>
<reference evidence="1" key="1">
    <citation type="submission" date="2022-08" db="EMBL/GenBank/DDBJ databases">
        <title>Genome Sequence of the sulphate-reducing bacterium, Pseudodesulfovibrio portus JCM14722.</title>
        <authorList>
            <person name="Kondo R."/>
            <person name="Kataoka T."/>
        </authorList>
    </citation>
    <scope>NUCLEOTIDE SEQUENCE</scope>
    <source>
        <strain evidence="1">JCM 14722</strain>
    </source>
</reference>
<protein>
    <recommendedName>
        <fullName evidence="3">STAS/SEC14 domain-containing protein</fullName>
    </recommendedName>
</protein>